<sequence>MQQLSSVTSEDVAISGGASTSNALDDPDTPISQEIEVDDENSLNAGGPRTISDQLQTAVEGEDNPFALPDLVQEYLDRHFAASLQDANNLKATLNPHGTAYTWVLRVHIVQAIFMQLQIGAGQTEAHSNTVKLDGTPVTIECNHIFKWLSINKSTFDTNQSYVRKFKTVWTKMSGDREAWNGIDKASLCFDVLDAYFRDNEVLPTHQTLPPDITHGKQHAVDVAMRSLRVLCTQIATALD</sequence>
<evidence type="ECO:0000313" key="2">
    <source>
        <dbReference type="EMBL" id="PIL36086.1"/>
    </source>
</evidence>
<gene>
    <name evidence="2" type="ORF">GSI_01746</name>
</gene>
<accession>A0A2G8SQP1</accession>
<evidence type="ECO:0000256" key="1">
    <source>
        <dbReference type="SAM" id="MobiDB-lite"/>
    </source>
</evidence>
<dbReference type="EMBL" id="AYKW01000002">
    <property type="protein sequence ID" value="PIL36086.1"/>
    <property type="molecule type" value="Genomic_DNA"/>
</dbReference>
<dbReference type="AlphaFoldDB" id="A0A2G8SQP1"/>
<comment type="caution">
    <text evidence="2">The sequence shown here is derived from an EMBL/GenBank/DDBJ whole genome shotgun (WGS) entry which is preliminary data.</text>
</comment>
<reference evidence="2 3" key="1">
    <citation type="journal article" date="2015" name="Sci. Rep.">
        <title>Chromosome-level genome map provides insights into diverse defense mechanisms in the medicinal fungus Ganoderma sinense.</title>
        <authorList>
            <person name="Zhu Y."/>
            <person name="Xu J."/>
            <person name="Sun C."/>
            <person name="Zhou S."/>
            <person name="Xu H."/>
            <person name="Nelson D.R."/>
            <person name="Qian J."/>
            <person name="Song J."/>
            <person name="Luo H."/>
            <person name="Xiang L."/>
            <person name="Li Y."/>
            <person name="Xu Z."/>
            <person name="Ji A."/>
            <person name="Wang L."/>
            <person name="Lu S."/>
            <person name="Hayward A."/>
            <person name="Sun W."/>
            <person name="Li X."/>
            <person name="Schwartz D.C."/>
            <person name="Wang Y."/>
            <person name="Chen S."/>
        </authorList>
    </citation>
    <scope>NUCLEOTIDE SEQUENCE [LARGE SCALE GENOMIC DNA]</scope>
    <source>
        <strain evidence="2 3">ZZ0214-1</strain>
    </source>
</reference>
<organism evidence="2 3">
    <name type="scientific">Ganoderma sinense ZZ0214-1</name>
    <dbReference type="NCBI Taxonomy" id="1077348"/>
    <lineage>
        <taxon>Eukaryota</taxon>
        <taxon>Fungi</taxon>
        <taxon>Dikarya</taxon>
        <taxon>Basidiomycota</taxon>
        <taxon>Agaricomycotina</taxon>
        <taxon>Agaricomycetes</taxon>
        <taxon>Polyporales</taxon>
        <taxon>Polyporaceae</taxon>
        <taxon>Ganoderma</taxon>
    </lineage>
</organism>
<feature type="region of interest" description="Disordered" evidence="1">
    <location>
        <begin position="1"/>
        <end position="31"/>
    </location>
</feature>
<name>A0A2G8SQP1_9APHY</name>
<keyword evidence="3" id="KW-1185">Reference proteome</keyword>
<dbReference type="Proteomes" id="UP000230002">
    <property type="component" value="Unassembled WGS sequence"/>
</dbReference>
<proteinExistence type="predicted"/>
<evidence type="ECO:0000313" key="3">
    <source>
        <dbReference type="Proteomes" id="UP000230002"/>
    </source>
</evidence>
<protein>
    <submittedName>
        <fullName evidence="2">Uncharacterized protein</fullName>
    </submittedName>
</protein>